<dbReference type="RefSeq" id="XP_011123347.1">
    <property type="nucleotide sequence ID" value="XM_011125045.1"/>
</dbReference>
<name>G1XFT5_ARTOA</name>
<dbReference type="Pfam" id="PF07938">
    <property type="entry name" value="Fungal_lectin"/>
    <property type="match status" value="1"/>
</dbReference>
<evidence type="ECO:0000313" key="2">
    <source>
        <dbReference type="EMBL" id="EGX47901.1"/>
    </source>
</evidence>
<comment type="similarity">
    <text evidence="1">Belongs to the fungal fucose-specific lectin family.</text>
</comment>
<organism evidence="2 3">
    <name type="scientific">Arthrobotrys oligospora (strain ATCC 24927 / CBS 115.81 / DSM 1491)</name>
    <name type="common">Nematode-trapping fungus</name>
    <name type="synonym">Didymozoophaga oligospora</name>
    <dbReference type="NCBI Taxonomy" id="756982"/>
    <lineage>
        <taxon>Eukaryota</taxon>
        <taxon>Fungi</taxon>
        <taxon>Dikarya</taxon>
        <taxon>Ascomycota</taxon>
        <taxon>Pezizomycotina</taxon>
        <taxon>Orbiliomycetes</taxon>
        <taxon>Orbiliales</taxon>
        <taxon>Orbiliaceae</taxon>
        <taxon>Orbilia</taxon>
        <taxon>Orbilia oligospora</taxon>
    </lineage>
</organism>
<protein>
    <submittedName>
        <fullName evidence="2">Uncharacterized protein</fullName>
    </submittedName>
</protein>
<dbReference type="EMBL" id="ADOT01000147">
    <property type="protein sequence ID" value="EGX47901.1"/>
    <property type="molecule type" value="Genomic_DNA"/>
</dbReference>
<dbReference type="SUPFAM" id="SSF89372">
    <property type="entry name" value="Fucose-specific lectin"/>
    <property type="match status" value="1"/>
</dbReference>
<keyword evidence="3" id="KW-1185">Reference proteome</keyword>
<reference evidence="2 3" key="1">
    <citation type="journal article" date="2011" name="PLoS Pathog.">
        <title>Genomic and proteomic analyses of the fungus Arthrobotrys oligospora provide insights into nematode-trap formation.</title>
        <authorList>
            <person name="Yang J."/>
            <person name="Wang L."/>
            <person name="Ji X."/>
            <person name="Feng Y."/>
            <person name="Li X."/>
            <person name="Zou C."/>
            <person name="Xu J."/>
            <person name="Ren Y."/>
            <person name="Mi Q."/>
            <person name="Wu J."/>
            <person name="Liu S."/>
            <person name="Liu Y."/>
            <person name="Huang X."/>
            <person name="Wang H."/>
            <person name="Niu X."/>
            <person name="Li J."/>
            <person name="Liang L."/>
            <person name="Luo Y."/>
            <person name="Ji K."/>
            <person name="Zhou W."/>
            <person name="Yu Z."/>
            <person name="Li G."/>
            <person name="Liu Y."/>
            <person name="Li L."/>
            <person name="Qiao M."/>
            <person name="Feng L."/>
            <person name="Zhang K.-Q."/>
        </authorList>
    </citation>
    <scope>NUCLEOTIDE SEQUENCE [LARGE SCALE GENOMIC DNA]</scope>
    <source>
        <strain evidence="3">ATCC 24927 / CBS 115.81 / DSM 1491</strain>
    </source>
</reference>
<sequence length="267" mass="29819">MNREILVPKGTVAHIQDGKFVHYICQDNGSSELRGITLNCEGRTTANDTLGFALPGTPGSYILFKEMRAFYCVSQENILQEFLLDEDLIWYEGMLQDERIKLAPNSGIAATRTISGNTFVFFQNEGGNLQYVHSDKTDEWKIGDELEQAKLGPGASMYAVTLEPMPHLFYAHPDGHIHDLAMVSDGGWDDSSIELTDVGSVQSKIFVVPTKLGYGLEFEISEREVYAVHNGERVLIGKYVGGVYKHEDVETFIWQLKAAVNDSDDEE</sequence>
<accession>G1XFT5</accession>
<evidence type="ECO:0000313" key="3">
    <source>
        <dbReference type="Proteomes" id="UP000008784"/>
    </source>
</evidence>
<dbReference type="AlphaFoldDB" id="G1XFT5"/>
<comment type="caution">
    <text evidence="2">The sequence shown here is derived from an EMBL/GenBank/DDBJ whole genome shotgun (WGS) entry which is preliminary data.</text>
</comment>
<dbReference type="GeneID" id="22894249"/>
<dbReference type="Proteomes" id="UP000008784">
    <property type="component" value="Unassembled WGS sequence"/>
</dbReference>
<dbReference type="HOGENOM" id="CLU_1041971_0_0_1"/>
<proteinExistence type="inferred from homology"/>
<dbReference type="OMA" id="KIPHTES"/>
<dbReference type="InterPro" id="IPR012475">
    <property type="entry name" value="Fungal_lectin"/>
</dbReference>
<gene>
    <name evidence="2" type="ORF">AOL_s00081g228</name>
</gene>
<dbReference type="Gene3D" id="2.120.10.70">
    <property type="entry name" value="Fucose-specific lectin"/>
    <property type="match status" value="1"/>
</dbReference>
<evidence type="ECO:0000256" key="1">
    <source>
        <dbReference type="ARBA" id="ARBA00009042"/>
    </source>
</evidence>
<dbReference type="InParanoid" id="G1XFT5"/>
<dbReference type="OrthoDB" id="5383773at2759"/>